<evidence type="ECO:0000256" key="1">
    <source>
        <dbReference type="ARBA" id="ARBA00008909"/>
    </source>
</evidence>
<evidence type="ECO:0000313" key="3">
    <source>
        <dbReference type="EMBL" id="VYT28903.1"/>
    </source>
</evidence>
<dbReference type="GO" id="GO:0006260">
    <property type="term" value="P:DNA replication"/>
    <property type="evidence" value="ECO:0007669"/>
    <property type="project" value="UniProtKB-KW"/>
</dbReference>
<dbReference type="AlphaFoldDB" id="A0A6N2VHF4"/>
<evidence type="ECO:0000256" key="2">
    <source>
        <dbReference type="ARBA" id="ARBA00022705"/>
    </source>
</evidence>
<accession>A0A6N2VHF4</accession>
<name>A0A6N2VHF4_9BACT</name>
<dbReference type="Pfam" id="PF01446">
    <property type="entry name" value="Rep_1"/>
    <property type="match status" value="2"/>
</dbReference>
<proteinExistence type="inferred from homology"/>
<protein>
    <submittedName>
        <fullName evidence="3">Replication protein</fullName>
    </submittedName>
</protein>
<comment type="similarity">
    <text evidence="1">Belongs to the Gram-positive plasmids replication protein type 1 family.</text>
</comment>
<gene>
    <name evidence="3" type="ORF">AMLFYP55_01520</name>
</gene>
<organism evidence="3">
    <name type="scientific">Akkermansia muciniphila</name>
    <dbReference type="NCBI Taxonomy" id="239935"/>
    <lineage>
        <taxon>Bacteria</taxon>
        <taxon>Pseudomonadati</taxon>
        <taxon>Verrucomicrobiota</taxon>
        <taxon>Verrucomicrobiia</taxon>
        <taxon>Verrucomicrobiales</taxon>
        <taxon>Akkermansiaceae</taxon>
        <taxon>Akkermansia</taxon>
    </lineage>
</organism>
<reference evidence="3" key="1">
    <citation type="submission" date="2019-11" db="EMBL/GenBank/DDBJ databases">
        <authorList>
            <person name="Feng L."/>
        </authorList>
    </citation>
    <scope>NUCLEOTIDE SEQUENCE</scope>
    <source>
        <strain evidence="3">AMuciniphilaLFYP55</strain>
    </source>
</reference>
<dbReference type="InterPro" id="IPR000989">
    <property type="entry name" value="Rep"/>
</dbReference>
<keyword evidence="2" id="KW-0235">DNA replication</keyword>
<sequence>MASYKKNMKKKNYSLEKVSQGEMNSLQKKEYVKYKKLLEEMKCTCKSIGYKFIADKYNHCLSHISYTTIVCKSRICPYCSKKNSQKWMAIFNKNINKFYEENKKNVFFSLALTVKNCPIEDVKGEVEKMSKGFEKLLTRKTFQSLQNPEINPSKTDCSKKRFQGYVQGYVRKLEVDYSGPEEAHPHFHILLCLKPCMLGKNYICRNVLSLMWQEVMGLDYEPQVNMKRLKVKEQILQELHYFAKPLKIEENFRRYGKPFMVWLCKYEKQMERKRDISFSKIFQELKKSAPYENQSLQKTPPYFWNRDLEDYVDYYSPRSTLPRAS</sequence>
<dbReference type="EMBL" id="CACRSS010000021">
    <property type="protein sequence ID" value="VYT28903.1"/>
    <property type="molecule type" value="Genomic_DNA"/>
</dbReference>
<dbReference type="GO" id="GO:0003677">
    <property type="term" value="F:DNA binding"/>
    <property type="evidence" value="ECO:0007669"/>
    <property type="project" value="InterPro"/>
</dbReference>